<dbReference type="AlphaFoldDB" id="A0A1I0NZQ6"/>
<dbReference type="Proteomes" id="UP000199373">
    <property type="component" value="Unassembled WGS sequence"/>
</dbReference>
<accession>A0A1I0NZQ6</accession>
<name>A0A1I0NZQ6_9BACT</name>
<sequence length="52" mass="5622">MSAHISTGEAHVSFKSKTSCFGVVEGISKSHREHLFTGKTSCFTFKGDIGMD</sequence>
<protein>
    <submittedName>
        <fullName evidence="1">Uncharacterized protein</fullName>
    </submittedName>
</protein>
<evidence type="ECO:0000313" key="1">
    <source>
        <dbReference type="EMBL" id="SEW07383.1"/>
    </source>
</evidence>
<organism evidence="1 2">
    <name type="scientific">Prevotella aff. ruminicola Tc2-24</name>
    <dbReference type="NCBI Taxonomy" id="81582"/>
    <lineage>
        <taxon>Bacteria</taxon>
        <taxon>Pseudomonadati</taxon>
        <taxon>Bacteroidota</taxon>
        <taxon>Bacteroidia</taxon>
        <taxon>Bacteroidales</taxon>
        <taxon>Prevotellaceae</taxon>
        <taxon>Prevotella</taxon>
    </lineage>
</organism>
<proteinExistence type="predicted"/>
<keyword evidence="2" id="KW-1185">Reference proteome</keyword>
<evidence type="ECO:0000313" key="2">
    <source>
        <dbReference type="Proteomes" id="UP000199373"/>
    </source>
</evidence>
<gene>
    <name evidence="1" type="ORF">SAMN04487850_1481</name>
</gene>
<dbReference type="EMBL" id="FOIQ01000003">
    <property type="protein sequence ID" value="SEW07383.1"/>
    <property type="molecule type" value="Genomic_DNA"/>
</dbReference>
<reference evidence="1 2" key="1">
    <citation type="submission" date="2016-10" db="EMBL/GenBank/DDBJ databases">
        <authorList>
            <person name="de Groot N.N."/>
        </authorList>
    </citation>
    <scope>NUCLEOTIDE SEQUENCE [LARGE SCALE GENOMIC DNA]</scope>
    <source>
        <strain evidence="1 2">TC2-24</strain>
    </source>
</reference>